<keyword evidence="3" id="KW-1185">Reference proteome</keyword>
<reference evidence="3" key="1">
    <citation type="journal article" date="2010" name="Environ. Microbiol.">
        <title>The genome of Syntrophomonas wolfei: new insights into syntrophic metabolism and biohydrogen production.</title>
        <authorList>
            <person name="Sieber J.R."/>
            <person name="Sims D.R."/>
            <person name="Han C."/>
            <person name="Kim E."/>
            <person name="Lykidis A."/>
            <person name="Lapidus A.L."/>
            <person name="McDonnald E."/>
            <person name="Rohlin L."/>
            <person name="Culley D.E."/>
            <person name="Gunsalus R."/>
            <person name="McInerney M.J."/>
        </authorList>
    </citation>
    <scope>NUCLEOTIDE SEQUENCE [LARGE SCALE GENOMIC DNA]</scope>
    <source>
        <strain evidence="3">DSM 2245B / Goettingen</strain>
    </source>
</reference>
<dbReference type="STRING" id="335541.Swol_0348"/>
<dbReference type="InterPro" id="IPR037522">
    <property type="entry name" value="HD_GYP_dom"/>
</dbReference>
<accession>Q0B015</accession>
<dbReference type="CDD" id="cd00077">
    <property type="entry name" value="HDc"/>
    <property type="match status" value="1"/>
</dbReference>
<dbReference type="Proteomes" id="UP000001968">
    <property type="component" value="Chromosome"/>
</dbReference>
<evidence type="ECO:0000313" key="3">
    <source>
        <dbReference type="Proteomes" id="UP000001968"/>
    </source>
</evidence>
<dbReference type="SUPFAM" id="SSF109604">
    <property type="entry name" value="HD-domain/PDEase-like"/>
    <property type="match status" value="1"/>
</dbReference>
<dbReference type="AlphaFoldDB" id="Q0B015"/>
<dbReference type="PANTHER" id="PTHR43155">
    <property type="entry name" value="CYCLIC DI-GMP PHOSPHODIESTERASE PA4108-RELATED"/>
    <property type="match status" value="1"/>
</dbReference>
<feature type="domain" description="HD-GYP" evidence="1">
    <location>
        <begin position="28"/>
        <end position="212"/>
    </location>
</feature>
<organism evidence="2 3">
    <name type="scientific">Syntrophomonas wolfei subsp. wolfei (strain DSM 2245B / Goettingen)</name>
    <dbReference type="NCBI Taxonomy" id="335541"/>
    <lineage>
        <taxon>Bacteria</taxon>
        <taxon>Bacillati</taxon>
        <taxon>Bacillota</taxon>
        <taxon>Clostridia</taxon>
        <taxon>Eubacteriales</taxon>
        <taxon>Syntrophomonadaceae</taxon>
        <taxon>Syntrophomonas</taxon>
    </lineage>
</organism>
<gene>
    <name evidence="2" type="ordered locus">Swol_0348</name>
</gene>
<dbReference type="SMART" id="SM00471">
    <property type="entry name" value="HDc"/>
    <property type="match status" value="1"/>
</dbReference>
<dbReference type="EMBL" id="CP000448">
    <property type="protein sequence ID" value="ABI67689.1"/>
    <property type="molecule type" value="Genomic_DNA"/>
</dbReference>
<dbReference type="KEGG" id="swo:Swol_0348"/>
<dbReference type="InterPro" id="IPR006675">
    <property type="entry name" value="HDIG_dom"/>
</dbReference>
<name>Q0B015_SYNWW</name>
<dbReference type="eggNOG" id="COG2206">
    <property type="taxonomic scope" value="Bacteria"/>
</dbReference>
<dbReference type="PANTHER" id="PTHR43155:SF2">
    <property type="entry name" value="CYCLIC DI-GMP PHOSPHODIESTERASE PA4108"/>
    <property type="match status" value="1"/>
</dbReference>
<dbReference type="NCBIfam" id="TIGR00277">
    <property type="entry name" value="HDIG"/>
    <property type="match status" value="1"/>
</dbReference>
<dbReference type="OrthoDB" id="9804747at2"/>
<dbReference type="Gene3D" id="1.10.3210.10">
    <property type="entry name" value="Hypothetical protein af1432"/>
    <property type="match status" value="1"/>
</dbReference>
<dbReference type="InterPro" id="IPR003607">
    <property type="entry name" value="HD/PDEase_dom"/>
</dbReference>
<dbReference type="PROSITE" id="PS51832">
    <property type="entry name" value="HD_GYP"/>
    <property type="match status" value="1"/>
</dbReference>
<dbReference type="RefSeq" id="WP_011639797.1">
    <property type="nucleotide sequence ID" value="NC_008346.1"/>
</dbReference>
<evidence type="ECO:0000313" key="2">
    <source>
        <dbReference type="EMBL" id="ABI67689.1"/>
    </source>
</evidence>
<evidence type="ECO:0000259" key="1">
    <source>
        <dbReference type="PROSITE" id="PS51832"/>
    </source>
</evidence>
<dbReference type="Pfam" id="PF13487">
    <property type="entry name" value="HD_5"/>
    <property type="match status" value="1"/>
</dbReference>
<sequence>MKKRFFKYVKKPLLKLPGLFKKTTSLSYNEELLIVARTLLRVVDLIDHYTCSHSLRVASLADCIAVKMGLNAELRKTLHDGALLHDVGKIGVGKHILCKEGPLNDDEWLLLKRHPLIGYEMLENMGYSTGVLSIVRHHHEHYDGKGYPDGFKGREIPFLARIISVADSFDAMTTKRPYHPAYSTYKALEEITQCSGSQFDPDVATAINKIII</sequence>
<protein>
    <submittedName>
        <fullName evidence="2">Sensory box protein</fullName>
    </submittedName>
</protein>
<dbReference type="HOGENOM" id="CLU_000445_92_3_9"/>
<proteinExistence type="predicted"/>